<dbReference type="InterPro" id="IPR036365">
    <property type="entry name" value="PGBD-like_sf"/>
</dbReference>
<evidence type="ECO:0000259" key="2">
    <source>
        <dbReference type="Pfam" id="PF01471"/>
    </source>
</evidence>
<dbReference type="Pfam" id="PF07486">
    <property type="entry name" value="Hydrolase_2"/>
    <property type="match status" value="1"/>
</dbReference>
<feature type="chain" id="PRO_5038138864" evidence="1">
    <location>
        <begin position="25"/>
        <end position="231"/>
    </location>
</feature>
<dbReference type="AlphaFoldDB" id="A0A926EVJ4"/>
<sequence>MKIKTFLSIIIVLLLLGSTTSVFANEGYAMLEYLSKGSEVEKLQQELQKRDYYQGAIDGIYGINTENAVIKFQIDNKLRIDGIAGSQTQSALFNSSQPSKGSTSSANTYSQDDLYWLARIIEAEAGSEPYNGKVAVGNVILNRVKSKEFPNTVYGVIFEYYGSIPQFSPVANGSIYNNPSQESIQAAKDALNGANPVGNATYFFNPAKASGSWIVKNKTYLSKIGGHAFYA</sequence>
<accession>A0A926EVJ4</accession>
<feature type="domain" description="Peptidoglycan binding-like" evidence="2">
    <location>
        <begin position="37"/>
        <end position="92"/>
    </location>
</feature>
<dbReference type="InterPro" id="IPR002477">
    <property type="entry name" value="Peptidoglycan-bd-like"/>
</dbReference>
<evidence type="ECO:0000313" key="5">
    <source>
        <dbReference type="Proteomes" id="UP000601171"/>
    </source>
</evidence>
<dbReference type="RefSeq" id="WP_262428565.1">
    <property type="nucleotide sequence ID" value="NZ_JACRTG010000007.1"/>
</dbReference>
<comment type="caution">
    <text evidence="4">The sequence shown here is derived from an EMBL/GenBank/DDBJ whole genome shotgun (WGS) entry which is preliminary data.</text>
</comment>
<dbReference type="Proteomes" id="UP000601171">
    <property type="component" value="Unassembled WGS sequence"/>
</dbReference>
<dbReference type="InterPro" id="IPR042047">
    <property type="entry name" value="SleB_dom1"/>
</dbReference>
<dbReference type="InterPro" id="IPR011105">
    <property type="entry name" value="Cell_wall_hydrolase_SleB"/>
</dbReference>
<dbReference type="Gene3D" id="1.10.101.10">
    <property type="entry name" value="PGBD-like superfamily/PGBD"/>
    <property type="match status" value="1"/>
</dbReference>
<evidence type="ECO:0000259" key="3">
    <source>
        <dbReference type="Pfam" id="PF07486"/>
    </source>
</evidence>
<dbReference type="InterPro" id="IPR036366">
    <property type="entry name" value="PGBDSf"/>
</dbReference>
<feature type="signal peptide" evidence="1">
    <location>
        <begin position="1"/>
        <end position="24"/>
    </location>
</feature>
<feature type="domain" description="Cell wall hydrolase SleB" evidence="3">
    <location>
        <begin position="127"/>
        <end position="230"/>
    </location>
</feature>
<name>A0A926EVJ4_9FIRM</name>
<dbReference type="Gene3D" id="6.20.240.60">
    <property type="match status" value="1"/>
</dbReference>
<dbReference type="EMBL" id="JACRTG010000007">
    <property type="protein sequence ID" value="MBC8587094.1"/>
    <property type="molecule type" value="Genomic_DNA"/>
</dbReference>
<keyword evidence="1" id="KW-0732">Signal</keyword>
<keyword evidence="5" id="KW-1185">Reference proteome</keyword>
<proteinExistence type="predicted"/>
<reference evidence="4" key="1">
    <citation type="submission" date="2020-08" db="EMBL/GenBank/DDBJ databases">
        <title>Genome public.</title>
        <authorList>
            <person name="Liu C."/>
            <person name="Sun Q."/>
        </authorList>
    </citation>
    <scope>NUCLEOTIDE SEQUENCE</scope>
    <source>
        <strain evidence="4">BX21</strain>
    </source>
</reference>
<dbReference type="Pfam" id="PF01471">
    <property type="entry name" value="PG_binding_1"/>
    <property type="match status" value="1"/>
</dbReference>
<gene>
    <name evidence="4" type="ORF">H8707_02405</name>
</gene>
<protein>
    <submittedName>
        <fullName evidence="4">Cell wall hydrolase</fullName>
    </submittedName>
</protein>
<dbReference type="GO" id="GO:0016787">
    <property type="term" value="F:hydrolase activity"/>
    <property type="evidence" value="ECO:0007669"/>
    <property type="project" value="UniProtKB-KW"/>
</dbReference>
<evidence type="ECO:0000256" key="1">
    <source>
        <dbReference type="SAM" id="SignalP"/>
    </source>
</evidence>
<dbReference type="Gene3D" id="1.10.10.2520">
    <property type="entry name" value="Cell wall hydrolase SleB, domain 1"/>
    <property type="match status" value="1"/>
</dbReference>
<organism evidence="4 5">
    <name type="scientific">Paratissierella segnis</name>
    <dbReference type="NCBI Taxonomy" id="2763679"/>
    <lineage>
        <taxon>Bacteria</taxon>
        <taxon>Bacillati</taxon>
        <taxon>Bacillota</taxon>
        <taxon>Tissierellia</taxon>
        <taxon>Tissierellales</taxon>
        <taxon>Tissierellaceae</taxon>
        <taxon>Paratissierella</taxon>
    </lineage>
</organism>
<keyword evidence="4" id="KW-0378">Hydrolase</keyword>
<evidence type="ECO:0000313" key="4">
    <source>
        <dbReference type="EMBL" id="MBC8587094.1"/>
    </source>
</evidence>
<dbReference type="SUPFAM" id="SSF47090">
    <property type="entry name" value="PGBD-like"/>
    <property type="match status" value="1"/>
</dbReference>